<reference evidence="3" key="1">
    <citation type="journal article" date="2014" name="Proc. Natl. Acad. Sci. U.S.A.">
        <title>Extensive sampling of basidiomycete genomes demonstrates inadequacy of the white-rot/brown-rot paradigm for wood decay fungi.</title>
        <authorList>
            <person name="Riley R."/>
            <person name="Salamov A.A."/>
            <person name="Brown D.W."/>
            <person name="Nagy L.G."/>
            <person name="Floudas D."/>
            <person name="Held B.W."/>
            <person name="Levasseur A."/>
            <person name="Lombard V."/>
            <person name="Morin E."/>
            <person name="Otillar R."/>
            <person name="Lindquist E.A."/>
            <person name="Sun H."/>
            <person name="LaButti K.M."/>
            <person name="Schmutz J."/>
            <person name="Jabbour D."/>
            <person name="Luo H."/>
            <person name="Baker S.E."/>
            <person name="Pisabarro A.G."/>
            <person name="Walton J.D."/>
            <person name="Blanchette R.A."/>
            <person name="Henrissat B."/>
            <person name="Martin F."/>
            <person name="Cullen D."/>
            <person name="Hibbett D.S."/>
            <person name="Grigoriev I.V."/>
        </authorList>
    </citation>
    <scope>NUCLEOTIDE SEQUENCE [LARGE SCALE GENOMIC DNA]</scope>
    <source>
        <strain evidence="3">CBS 339.88</strain>
    </source>
</reference>
<evidence type="ECO:0000256" key="1">
    <source>
        <dbReference type="SAM" id="MobiDB-lite"/>
    </source>
</evidence>
<sequence>MQSFSLTVVTSSAASSDIDLVVNSSFTGSYGLSYMVTTAVPMSRAACVPFEERHVVERKPEQQSRTSPKLHIDDLADIAE</sequence>
<dbReference type="AlphaFoldDB" id="A0A067TL15"/>
<dbReference type="EMBL" id="KL142369">
    <property type="protein sequence ID" value="KDR83007.1"/>
    <property type="molecule type" value="Genomic_DNA"/>
</dbReference>
<keyword evidence="3" id="KW-1185">Reference proteome</keyword>
<name>A0A067TL15_GALM3</name>
<organism evidence="2 3">
    <name type="scientific">Galerina marginata (strain CBS 339.88)</name>
    <dbReference type="NCBI Taxonomy" id="685588"/>
    <lineage>
        <taxon>Eukaryota</taxon>
        <taxon>Fungi</taxon>
        <taxon>Dikarya</taxon>
        <taxon>Basidiomycota</taxon>
        <taxon>Agaricomycotina</taxon>
        <taxon>Agaricomycetes</taxon>
        <taxon>Agaricomycetidae</taxon>
        <taxon>Agaricales</taxon>
        <taxon>Agaricineae</taxon>
        <taxon>Strophariaceae</taxon>
        <taxon>Galerina</taxon>
    </lineage>
</organism>
<evidence type="ECO:0000313" key="2">
    <source>
        <dbReference type="EMBL" id="KDR83007.1"/>
    </source>
</evidence>
<protein>
    <submittedName>
        <fullName evidence="2">Uncharacterized protein</fullName>
    </submittedName>
</protein>
<gene>
    <name evidence="2" type="ORF">GALMADRAFT_220990</name>
</gene>
<accession>A0A067TL15</accession>
<proteinExistence type="predicted"/>
<evidence type="ECO:0000313" key="3">
    <source>
        <dbReference type="Proteomes" id="UP000027222"/>
    </source>
</evidence>
<dbReference type="HOGENOM" id="CLU_2589917_0_0_1"/>
<dbReference type="Proteomes" id="UP000027222">
    <property type="component" value="Unassembled WGS sequence"/>
</dbReference>
<feature type="region of interest" description="Disordered" evidence="1">
    <location>
        <begin position="58"/>
        <end position="80"/>
    </location>
</feature>